<evidence type="ECO:0000256" key="8">
    <source>
        <dbReference type="SAM" id="SignalP"/>
    </source>
</evidence>
<comment type="similarity">
    <text evidence="2 7">Belongs to the FlgH family.</text>
</comment>
<evidence type="ECO:0000256" key="6">
    <source>
        <dbReference type="ARBA" id="ARBA00023237"/>
    </source>
</evidence>
<comment type="caution">
    <text evidence="9">The sequence shown here is derived from an EMBL/GenBank/DDBJ whole genome shotgun (WGS) entry which is preliminary data.</text>
</comment>
<keyword evidence="9" id="KW-0966">Cell projection</keyword>
<keyword evidence="5 7" id="KW-0975">Bacterial flagellum</keyword>
<dbReference type="PROSITE" id="PS51257">
    <property type="entry name" value="PROKAR_LIPOPROTEIN"/>
    <property type="match status" value="1"/>
</dbReference>
<dbReference type="EMBL" id="JXMS01000012">
    <property type="protein sequence ID" value="OBQ51876.1"/>
    <property type="molecule type" value="Genomic_DNA"/>
</dbReference>
<keyword evidence="9" id="KW-0969">Cilium</keyword>
<dbReference type="GO" id="GO:0003774">
    <property type="term" value="F:cytoskeletal motor activity"/>
    <property type="evidence" value="ECO:0007669"/>
    <property type="project" value="InterPro"/>
</dbReference>
<dbReference type="PATRIC" id="fig|1560234.3.peg.534"/>
<keyword evidence="7" id="KW-0449">Lipoprotein</keyword>
<comment type="function">
    <text evidence="1 7">Assembles around the rod to form the L-ring and probably protects the motor/basal body from shearing forces during rotation.</text>
</comment>
<comment type="subunit">
    <text evidence="7">The basal body constitutes a major portion of the flagellar organelle and consists of four rings (L,P,S, and M) mounted on a central rod.</text>
</comment>
<evidence type="ECO:0000256" key="1">
    <source>
        <dbReference type="ARBA" id="ARBA00002591"/>
    </source>
</evidence>
<evidence type="ECO:0000313" key="10">
    <source>
        <dbReference type="Proteomes" id="UP000091979"/>
    </source>
</evidence>
<keyword evidence="9" id="KW-0282">Flagellum</keyword>
<sequence length="229" mass="25044">MNIRFYTVIILAALLLTGCQAAKEKPVPSMPLAEPPQLLTPEMQQANPGSLFQPTNADFLFADNRARRVGDIVMVNIVENATANNKANTKSDKDSSIDLGIDAFFGKSSVPVFGKIGNPMLKASSGVKFKGDAETKRENKFTATVACRVLKVGTGGMLQIEGVRETQVNDETQYLMLTGLIRARDIRDDNSILSTQVANARIKYFGEGVVSDKQKPGWGTRLMDTIWPF</sequence>
<dbReference type="GO" id="GO:0009427">
    <property type="term" value="C:bacterial-type flagellum basal body, distal rod, L ring"/>
    <property type="evidence" value="ECO:0007669"/>
    <property type="project" value="InterPro"/>
</dbReference>
<dbReference type="InterPro" id="IPR000527">
    <property type="entry name" value="Flag_Lring"/>
</dbReference>
<dbReference type="Pfam" id="PF02107">
    <property type="entry name" value="FlgH"/>
    <property type="match status" value="1"/>
</dbReference>
<proteinExistence type="inferred from homology"/>
<feature type="signal peptide" evidence="8">
    <location>
        <begin position="1"/>
        <end position="21"/>
    </location>
</feature>
<dbReference type="AlphaFoldDB" id="A0A1B7XD24"/>
<comment type="subcellular location">
    <subcellularLocation>
        <location evidence="7">Cell outer membrane</location>
        <topology evidence="7">Lipid-anchor</topology>
    </subcellularLocation>
    <subcellularLocation>
        <location evidence="7">Bacterial flagellum basal body</location>
    </subcellularLocation>
</comment>
<organism evidence="9 10">
    <name type="scientific">Halodesulfovibrio spirochaetisodalis</name>
    <dbReference type="NCBI Taxonomy" id="1560234"/>
    <lineage>
        <taxon>Bacteria</taxon>
        <taxon>Pseudomonadati</taxon>
        <taxon>Thermodesulfobacteriota</taxon>
        <taxon>Desulfovibrionia</taxon>
        <taxon>Desulfovibrionales</taxon>
        <taxon>Desulfovibrionaceae</taxon>
        <taxon>Halodesulfovibrio</taxon>
    </lineage>
</organism>
<keyword evidence="4 7" id="KW-0472">Membrane</keyword>
<dbReference type="HAMAP" id="MF_00415">
    <property type="entry name" value="FlgH"/>
    <property type="match status" value="1"/>
</dbReference>
<reference evidence="9 10" key="1">
    <citation type="submission" date="2015-01" db="EMBL/GenBank/DDBJ databases">
        <title>Desulfovibrio sp. JC271 draft genome sequence.</title>
        <authorList>
            <person name="Shivani Y."/>
            <person name="Subhash Y."/>
            <person name="Sasikala C."/>
            <person name="Ramana C.V."/>
        </authorList>
    </citation>
    <scope>NUCLEOTIDE SEQUENCE [LARGE SCALE GENOMIC DNA]</scope>
    <source>
        <strain evidence="9 10">JC271</strain>
    </source>
</reference>
<dbReference type="RefSeq" id="WP_066854565.1">
    <property type="nucleotide sequence ID" value="NZ_JXMS01000012.1"/>
</dbReference>
<evidence type="ECO:0000256" key="5">
    <source>
        <dbReference type="ARBA" id="ARBA00023143"/>
    </source>
</evidence>
<evidence type="ECO:0000313" key="9">
    <source>
        <dbReference type="EMBL" id="OBQ51876.1"/>
    </source>
</evidence>
<evidence type="ECO:0000256" key="2">
    <source>
        <dbReference type="ARBA" id="ARBA00006929"/>
    </source>
</evidence>
<keyword evidence="6 7" id="KW-0998">Cell outer membrane</keyword>
<dbReference type="GO" id="GO:0009279">
    <property type="term" value="C:cell outer membrane"/>
    <property type="evidence" value="ECO:0007669"/>
    <property type="project" value="UniProtKB-SubCell"/>
</dbReference>
<dbReference type="Proteomes" id="UP000091979">
    <property type="component" value="Unassembled WGS sequence"/>
</dbReference>
<name>A0A1B7XD24_9BACT</name>
<dbReference type="PANTHER" id="PTHR34933:SF1">
    <property type="entry name" value="FLAGELLAR L-RING PROTEIN"/>
    <property type="match status" value="1"/>
</dbReference>
<dbReference type="PRINTS" id="PR01008">
    <property type="entry name" value="FLGLRINGFLGH"/>
</dbReference>
<dbReference type="PANTHER" id="PTHR34933">
    <property type="entry name" value="FLAGELLAR L-RING PROTEIN"/>
    <property type="match status" value="1"/>
</dbReference>
<evidence type="ECO:0000256" key="4">
    <source>
        <dbReference type="ARBA" id="ARBA00023136"/>
    </source>
</evidence>
<evidence type="ECO:0000256" key="3">
    <source>
        <dbReference type="ARBA" id="ARBA00022729"/>
    </source>
</evidence>
<dbReference type="GO" id="GO:0071973">
    <property type="term" value="P:bacterial-type flagellum-dependent cell motility"/>
    <property type="evidence" value="ECO:0007669"/>
    <property type="project" value="InterPro"/>
</dbReference>
<accession>A0A1B7XD24</accession>
<keyword evidence="10" id="KW-1185">Reference proteome</keyword>
<protein>
    <recommendedName>
        <fullName evidence="7">Flagellar L-ring protein</fullName>
    </recommendedName>
    <alternativeName>
        <fullName evidence="7">Basal body L-ring protein</fullName>
    </alternativeName>
</protein>
<gene>
    <name evidence="7 9" type="primary">flgH</name>
    <name evidence="9" type="ORF">SP90_08555</name>
</gene>
<evidence type="ECO:0000256" key="7">
    <source>
        <dbReference type="HAMAP-Rule" id="MF_00415"/>
    </source>
</evidence>
<dbReference type="OrthoDB" id="9789227at2"/>
<keyword evidence="3 7" id="KW-0732">Signal</keyword>
<dbReference type="STRING" id="1560234.SP90_08555"/>
<feature type="chain" id="PRO_5008882286" description="Flagellar L-ring protein" evidence="8">
    <location>
        <begin position="22"/>
        <end position="229"/>
    </location>
</feature>
<dbReference type="NCBIfam" id="NF009336">
    <property type="entry name" value="PRK12696.1"/>
    <property type="match status" value="1"/>
</dbReference>